<proteinExistence type="predicted"/>
<dbReference type="AlphaFoldDB" id="A0A645G703"/>
<comment type="caution">
    <text evidence="2">The sequence shown here is derived from an EMBL/GenBank/DDBJ whole genome shotgun (WGS) entry which is preliminary data.</text>
</comment>
<protein>
    <submittedName>
        <fullName evidence="2">Peptidoglycan D,D-transpeptidase MrdA</fullName>
        <ecNumber evidence="2">3.4.16.4</ecNumber>
    </submittedName>
</protein>
<keyword evidence="2" id="KW-0378">Hydrolase</keyword>
<dbReference type="EMBL" id="VSSQ01070963">
    <property type="protein sequence ID" value="MPN22677.1"/>
    <property type="molecule type" value="Genomic_DNA"/>
</dbReference>
<gene>
    <name evidence="2" type="primary">mrdA_34</name>
    <name evidence="2" type="ORF">SDC9_170060</name>
</gene>
<dbReference type="PANTHER" id="PTHR30627:SF2">
    <property type="entry name" value="PEPTIDOGLYCAN D,D-TRANSPEPTIDASE MRDA"/>
    <property type="match status" value="1"/>
</dbReference>
<dbReference type="GO" id="GO:0008658">
    <property type="term" value="F:penicillin binding"/>
    <property type="evidence" value="ECO:0007669"/>
    <property type="project" value="InterPro"/>
</dbReference>
<accession>A0A645G703</accession>
<dbReference type="InterPro" id="IPR012338">
    <property type="entry name" value="Beta-lactam/transpept-like"/>
</dbReference>
<dbReference type="PANTHER" id="PTHR30627">
    <property type="entry name" value="PEPTIDOGLYCAN D,D-TRANSPEPTIDASE"/>
    <property type="match status" value="1"/>
</dbReference>
<reference evidence="2" key="1">
    <citation type="submission" date="2019-08" db="EMBL/GenBank/DDBJ databases">
        <authorList>
            <person name="Kucharzyk K."/>
            <person name="Murdoch R.W."/>
            <person name="Higgins S."/>
            <person name="Loffler F."/>
        </authorList>
    </citation>
    <scope>NUCLEOTIDE SEQUENCE</scope>
</reference>
<sequence>MEKKPEVVETLDVSPSDMEAIRKGMFAVTNEYGGTARSTFAGSKVTIAGKTGTAEAGKYRPDPKNNPKLYAQYNDHSWFVGFAPYDKPEIAVVAVVFQGGFGSGSAPIARAIIEEYLASEDAEDYIVPCNELQP</sequence>
<dbReference type="GO" id="GO:0005886">
    <property type="term" value="C:plasma membrane"/>
    <property type="evidence" value="ECO:0007669"/>
    <property type="project" value="TreeGrafter"/>
</dbReference>
<dbReference type="GO" id="GO:0009002">
    <property type="term" value="F:serine-type D-Ala-D-Ala carboxypeptidase activity"/>
    <property type="evidence" value="ECO:0007669"/>
    <property type="project" value="UniProtKB-EC"/>
</dbReference>
<evidence type="ECO:0000259" key="1">
    <source>
        <dbReference type="Pfam" id="PF00905"/>
    </source>
</evidence>
<dbReference type="SUPFAM" id="SSF56601">
    <property type="entry name" value="beta-lactamase/transpeptidase-like"/>
    <property type="match status" value="1"/>
</dbReference>
<organism evidence="2">
    <name type="scientific">bioreactor metagenome</name>
    <dbReference type="NCBI Taxonomy" id="1076179"/>
    <lineage>
        <taxon>unclassified sequences</taxon>
        <taxon>metagenomes</taxon>
        <taxon>ecological metagenomes</taxon>
    </lineage>
</organism>
<feature type="domain" description="Penicillin-binding protein transpeptidase" evidence="1">
    <location>
        <begin position="3"/>
        <end position="114"/>
    </location>
</feature>
<dbReference type="InterPro" id="IPR001460">
    <property type="entry name" value="PCN-bd_Tpept"/>
</dbReference>
<dbReference type="Pfam" id="PF00905">
    <property type="entry name" value="Transpeptidase"/>
    <property type="match status" value="1"/>
</dbReference>
<keyword evidence="2" id="KW-0121">Carboxypeptidase</keyword>
<dbReference type="EC" id="3.4.16.4" evidence="2"/>
<dbReference type="Gene3D" id="3.40.710.10">
    <property type="entry name" value="DD-peptidase/beta-lactamase superfamily"/>
    <property type="match status" value="1"/>
</dbReference>
<dbReference type="GO" id="GO:0071972">
    <property type="term" value="F:peptidoglycan L,D-transpeptidase activity"/>
    <property type="evidence" value="ECO:0007669"/>
    <property type="project" value="TreeGrafter"/>
</dbReference>
<name>A0A645G703_9ZZZZ</name>
<keyword evidence="2" id="KW-0645">Protease</keyword>
<dbReference type="GO" id="GO:0071555">
    <property type="term" value="P:cell wall organization"/>
    <property type="evidence" value="ECO:0007669"/>
    <property type="project" value="TreeGrafter"/>
</dbReference>
<dbReference type="InterPro" id="IPR050515">
    <property type="entry name" value="Beta-lactam/transpept"/>
</dbReference>
<evidence type="ECO:0000313" key="2">
    <source>
        <dbReference type="EMBL" id="MPN22677.1"/>
    </source>
</evidence>